<dbReference type="Proteomes" id="UP001156694">
    <property type="component" value="Unassembled WGS sequence"/>
</dbReference>
<evidence type="ECO:0000313" key="5">
    <source>
        <dbReference type="Proteomes" id="UP001156694"/>
    </source>
</evidence>
<feature type="compositionally biased region" description="Low complexity" evidence="1">
    <location>
        <begin position="234"/>
        <end position="249"/>
    </location>
</feature>
<feature type="compositionally biased region" description="Basic and acidic residues" evidence="1">
    <location>
        <begin position="103"/>
        <end position="116"/>
    </location>
</feature>
<feature type="domain" description="SPOR" evidence="3">
    <location>
        <begin position="249"/>
        <end position="324"/>
    </location>
</feature>
<dbReference type="Gene3D" id="3.30.70.1070">
    <property type="entry name" value="Sporulation related repeat"/>
    <property type="match status" value="1"/>
</dbReference>
<gene>
    <name evidence="4" type="ORF">GCM10007939_09110</name>
</gene>
<keyword evidence="5" id="KW-1185">Reference proteome</keyword>
<name>A0ABQ5VT68_9RHOB</name>
<feature type="region of interest" description="Disordered" evidence="1">
    <location>
        <begin position="86"/>
        <end position="249"/>
    </location>
</feature>
<keyword evidence="2" id="KW-0732">Signal</keyword>
<comment type="caution">
    <text evidence="4">The sequence shown here is derived from an EMBL/GenBank/DDBJ whole genome shotgun (WGS) entry which is preliminary data.</text>
</comment>
<protein>
    <recommendedName>
        <fullName evidence="3">SPOR domain-containing protein</fullName>
    </recommendedName>
</protein>
<dbReference type="RefSeq" id="WP_284376515.1">
    <property type="nucleotide sequence ID" value="NZ_BSNN01000002.1"/>
</dbReference>
<proteinExistence type="predicted"/>
<dbReference type="PROSITE" id="PS51724">
    <property type="entry name" value="SPOR"/>
    <property type="match status" value="1"/>
</dbReference>
<sequence>MNYSKILFCTAAILISANVTHARALKGIQNPANLPPAGFNGQQYVDNNGCVFVRAGRLGVVNWVPRVDVSRRHICSDDLTPTFKVAKAETPAAENTAKVNEAPPKKEAPKPPEKKAKPVKAKPTAAKKTPKPVTKPKATAPIPVATASTQREKKLSKQELRQLQKEYEQGNLTKAEPAAKLASTTTTEKPAPKTPSAKELSQARAAERAKAQEKAAADRAAKKAARKAEREAKATAAKQAAKSAPAPKSTVAPGFYVEVATFTATDLAEVLAAKFYASGHESMIFPVGKNHRLYVGPFSSDGNAKSAFYQSRALGYGDAKIVSSATVNAAIQ</sequence>
<feature type="compositionally biased region" description="Basic and acidic residues" evidence="1">
    <location>
        <begin position="150"/>
        <end position="168"/>
    </location>
</feature>
<evidence type="ECO:0000259" key="3">
    <source>
        <dbReference type="PROSITE" id="PS51724"/>
    </source>
</evidence>
<organism evidence="4 5">
    <name type="scientific">Amylibacter marinus</name>
    <dbReference type="NCBI Taxonomy" id="1475483"/>
    <lineage>
        <taxon>Bacteria</taxon>
        <taxon>Pseudomonadati</taxon>
        <taxon>Pseudomonadota</taxon>
        <taxon>Alphaproteobacteria</taxon>
        <taxon>Rhodobacterales</taxon>
        <taxon>Paracoccaceae</taxon>
        <taxon>Amylibacter</taxon>
    </lineage>
</organism>
<dbReference type="EMBL" id="BSNN01000002">
    <property type="protein sequence ID" value="GLQ34628.1"/>
    <property type="molecule type" value="Genomic_DNA"/>
</dbReference>
<feature type="signal peptide" evidence="2">
    <location>
        <begin position="1"/>
        <end position="22"/>
    </location>
</feature>
<evidence type="ECO:0000256" key="1">
    <source>
        <dbReference type="SAM" id="MobiDB-lite"/>
    </source>
</evidence>
<dbReference type="InterPro" id="IPR036680">
    <property type="entry name" value="SPOR-like_sf"/>
</dbReference>
<feature type="compositionally biased region" description="Low complexity" evidence="1">
    <location>
        <begin position="182"/>
        <end position="199"/>
    </location>
</feature>
<evidence type="ECO:0000256" key="2">
    <source>
        <dbReference type="SAM" id="SignalP"/>
    </source>
</evidence>
<dbReference type="InterPro" id="IPR007730">
    <property type="entry name" value="SPOR-like_dom"/>
</dbReference>
<feature type="chain" id="PRO_5045905732" description="SPOR domain-containing protein" evidence="2">
    <location>
        <begin position="23"/>
        <end position="332"/>
    </location>
</feature>
<feature type="compositionally biased region" description="Basic and acidic residues" evidence="1">
    <location>
        <begin position="205"/>
        <end position="233"/>
    </location>
</feature>
<dbReference type="SUPFAM" id="SSF110997">
    <property type="entry name" value="Sporulation related repeat"/>
    <property type="match status" value="1"/>
</dbReference>
<reference evidence="5" key="1">
    <citation type="journal article" date="2019" name="Int. J. Syst. Evol. Microbiol.">
        <title>The Global Catalogue of Microorganisms (GCM) 10K type strain sequencing project: providing services to taxonomists for standard genome sequencing and annotation.</title>
        <authorList>
            <consortium name="The Broad Institute Genomics Platform"/>
            <consortium name="The Broad Institute Genome Sequencing Center for Infectious Disease"/>
            <person name="Wu L."/>
            <person name="Ma J."/>
        </authorList>
    </citation>
    <scope>NUCLEOTIDE SEQUENCE [LARGE SCALE GENOMIC DNA]</scope>
    <source>
        <strain evidence="5">NBRC 110140</strain>
    </source>
</reference>
<feature type="compositionally biased region" description="Low complexity" evidence="1">
    <location>
        <begin position="121"/>
        <end position="141"/>
    </location>
</feature>
<evidence type="ECO:0000313" key="4">
    <source>
        <dbReference type="EMBL" id="GLQ34628.1"/>
    </source>
</evidence>
<accession>A0ABQ5VT68</accession>